<organism evidence="1 2">
    <name type="scientific">Naganishia adeliensis</name>
    <dbReference type="NCBI Taxonomy" id="92952"/>
    <lineage>
        <taxon>Eukaryota</taxon>
        <taxon>Fungi</taxon>
        <taxon>Dikarya</taxon>
        <taxon>Basidiomycota</taxon>
        <taxon>Agaricomycotina</taxon>
        <taxon>Tremellomycetes</taxon>
        <taxon>Filobasidiales</taxon>
        <taxon>Filobasidiaceae</taxon>
        <taxon>Naganishia</taxon>
    </lineage>
</organism>
<gene>
    <name evidence="1" type="ORF">QFC20_004382</name>
</gene>
<dbReference type="Proteomes" id="UP001230649">
    <property type="component" value="Unassembled WGS sequence"/>
</dbReference>
<keyword evidence="2" id="KW-1185">Reference proteome</keyword>
<protein>
    <submittedName>
        <fullName evidence="1">Uncharacterized protein</fullName>
    </submittedName>
</protein>
<comment type="caution">
    <text evidence="1">The sequence shown here is derived from an EMBL/GenBank/DDBJ whole genome shotgun (WGS) entry which is preliminary data.</text>
</comment>
<dbReference type="EMBL" id="JASBWS010000050">
    <property type="protein sequence ID" value="KAJ9105096.1"/>
    <property type="molecule type" value="Genomic_DNA"/>
</dbReference>
<evidence type="ECO:0000313" key="1">
    <source>
        <dbReference type="EMBL" id="KAJ9105096.1"/>
    </source>
</evidence>
<name>A0ACC2W140_9TREE</name>
<accession>A0ACC2W140</accession>
<proteinExistence type="predicted"/>
<reference evidence="1" key="1">
    <citation type="submission" date="2023-04" db="EMBL/GenBank/DDBJ databases">
        <title>Draft Genome sequencing of Naganishia species isolated from polar environments using Oxford Nanopore Technology.</title>
        <authorList>
            <person name="Leo P."/>
            <person name="Venkateswaran K."/>
        </authorList>
    </citation>
    <scope>NUCLEOTIDE SEQUENCE</scope>
    <source>
        <strain evidence="1">MNA-CCFEE 5262</strain>
    </source>
</reference>
<sequence>MAPGPTPLVPKPQAQRYRRGKLPNGAPIPSDESSDDDEEQQQQPVRGARRTYADDEREGLVAGGAGKIIRSGTDLVSSVKAGSGTGKRGIQVALRDVKVEDDGALLIGGKREVGRTEMEGLSEDEEDDEEDEQDPARAAPGRIPTATGEVKEESSEYETDSGEEESSEEEPPKPVYRPTFVPKRARETVLAKEAEAQEEEELWKKKEEEAKARKKESRNLVGETIRRELAEKEASENVPDVDDTDDLDPEAEFEAWRLRELSRLTRDKEAALQREEEKEEIERRRAMPEAQRLREDEEHARKTREEKDANRGDRAFLEKFYHKGAFYQDEDILKRNYNVKTESAIDVSLLPKAMQVRNFGKASRSKYTHLKDQDTTQGGWDRALRRGPESGLATTEGCFNCGGPHLKRDCPNTDGPSASGTNTSNLGGQRSWGGPPAGRDRDNRDRREPYSDSRGGRDADRPAREHESKRGDEEFRDRERYGREYERDDRRPYDERDRARSNRDSEQRPRRMPLAVGDGFVPNDVTILTSPGLRATVETVPSTPTPSVRTTKTRPSRSATLVLPAEQHPINLNVNVNVMFHRPSAL</sequence>
<evidence type="ECO:0000313" key="2">
    <source>
        <dbReference type="Proteomes" id="UP001230649"/>
    </source>
</evidence>